<protein>
    <submittedName>
        <fullName evidence="2">Uncharacterized protein</fullName>
    </submittedName>
</protein>
<evidence type="ECO:0000256" key="1">
    <source>
        <dbReference type="SAM" id="MobiDB-lite"/>
    </source>
</evidence>
<dbReference type="AlphaFoldDB" id="A0A9Q1BI25"/>
<evidence type="ECO:0000313" key="2">
    <source>
        <dbReference type="EMBL" id="KAJ8025802.1"/>
    </source>
</evidence>
<gene>
    <name evidence="2" type="ORF">HOLleu_33458</name>
</gene>
<reference evidence="2" key="1">
    <citation type="submission" date="2021-10" db="EMBL/GenBank/DDBJ databases">
        <title>Tropical sea cucumber genome reveals ecological adaptation and Cuvierian tubules defense mechanism.</title>
        <authorList>
            <person name="Chen T."/>
        </authorList>
    </citation>
    <scope>NUCLEOTIDE SEQUENCE</scope>
    <source>
        <strain evidence="2">Nanhai2018</strain>
        <tissue evidence="2">Muscle</tissue>
    </source>
</reference>
<feature type="region of interest" description="Disordered" evidence="1">
    <location>
        <begin position="1"/>
        <end position="21"/>
    </location>
</feature>
<keyword evidence="3" id="KW-1185">Reference proteome</keyword>
<accession>A0A9Q1BI25</accession>
<proteinExistence type="predicted"/>
<dbReference type="Proteomes" id="UP001152320">
    <property type="component" value="Chromosome 17"/>
</dbReference>
<name>A0A9Q1BI25_HOLLE</name>
<dbReference type="EMBL" id="JAIZAY010000017">
    <property type="protein sequence ID" value="KAJ8025802.1"/>
    <property type="molecule type" value="Genomic_DNA"/>
</dbReference>
<organism evidence="2 3">
    <name type="scientific">Holothuria leucospilota</name>
    <name type="common">Black long sea cucumber</name>
    <name type="synonym">Mertensiothuria leucospilota</name>
    <dbReference type="NCBI Taxonomy" id="206669"/>
    <lineage>
        <taxon>Eukaryota</taxon>
        <taxon>Metazoa</taxon>
        <taxon>Echinodermata</taxon>
        <taxon>Eleutherozoa</taxon>
        <taxon>Echinozoa</taxon>
        <taxon>Holothuroidea</taxon>
        <taxon>Aspidochirotacea</taxon>
        <taxon>Aspidochirotida</taxon>
        <taxon>Holothuriidae</taxon>
        <taxon>Holothuria</taxon>
    </lineage>
</organism>
<sequence>MGRRFRNFFKKRGKKREEKKRKLKIGDIQVLFETGTSGPHAPSSVPTTSGHTDTQAIPEQPDTRTGFVEQEGLDS</sequence>
<feature type="compositionally biased region" description="Polar residues" evidence="1">
    <location>
        <begin position="44"/>
        <end position="57"/>
    </location>
</feature>
<evidence type="ECO:0000313" key="3">
    <source>
        <dbReference type="Proteomes" id="UP001152320"/>
    </source>
</evidence>
<feature type="region of interest" description="Disordered" evidence="1">
    <location>
        <begin position="33"/>
        <end position="75"/>
    </location>
</feature>
<comment type="caution">
    <text evidence="2">The sequence shown here is derived from an EMBL/GenBank/DDBJ whole genome shotgun (WGS) entry which is preliminary data.</text>
</comment>